<dbReference type="OMA" id="MCLTSIT"/>
<dbReference type="OrthoDB" id="8196230at2759"/>
<proteinExistence type="predicted"/>
<accession>A0A0L0CDP5</accession>
<feature type="chain" id="PRO_5005536242" evidence="1">
    <location>
        <begin position="32"/>
        <end position="138"/>
    </location>
</feature>
<evidence type="ECO:0000313" key="2">
    <source>
        <dbReference type="EMBL" id="KNC29604.1"/>
    </source>
</evidence>
<keyword evidence="1" id="KW-0732">Signal</keyword>
<dbReference type="Proteomes" id="UP000037069">
    <property type="component" value="Unassembled WGS sequence"/>
</dbReference>
<organism evidence="2 3">
    <name type="scientific">Lucilia cuprina</name>
    <name type="common">Green bottle fly</name>
    <name type="synonym">Australian sheep blowfly</name>
    <dbReference type="NCBI Taxonomy" id="7375"/>
    <lineage>
        <taxon>Eukaryota</taxon>
        <taxon>Metazoa</taxon>
        <taxon>Ecdysozoa</taxon>
        <taxon>Arthropoda</taxon>
        <taxon>Hexapoda</taxon>
        <taxon>Insecta</taxon>
        <taxon>Pterygota</taxon>
        <taxon>Neoptera</taxon>
        <taxon>Endopterygota</taxon>
        <taxon>Diptera</taxon>
        <taxon>Brachycera</taxon>
        <taxon>Muscomorpha</taxon>
        <taxon>Oestroidea</taxon>
        <taxon>Calliphoridae</taxon>
        <taxon>Luciliinae</taxon>
        <taxon>Lucilia</taxon>
    </lineage>
</organism>
<name>A0A0L0CDP5_LUCCU</name>
<feature type="signal peptide" evidence="1">
    <location>
        <begin position="1"/>
        <end position="31"/>
    </location>
</feature>
<keyword evidence="3" id="KW-1185">Reference proteome</keyword>
<dbReference type="AlphaFoldDB" id="A0A0L0CDP5"/>
<evidence type="ECO:0000313" key="3">
    <source>
        <dbReference type="Proteomes" id="UP000037069"/>
    </source>
</evidence>
<reference evidence="2 3" key="1">
    <citation type="journal article" date="2015" name="Nat. Commun.">
        <title>Lucilia cuprina genome unlocks parasitic fly biology to underpin future interventions.</title>
        <authorList>
            <person name="Anstead C.A."/>
            <person name="Korhonen P.K."/>
            <person name="Young N.D."/>
            <person name="Hall R.S."/>
            <person name="Jex A.R."/>
            <person name="Murali S.C."/>
            <person name="Hughes D.S."/>
            <person name="Lee S.F."/>
            <person name="Perry T."/>
            <person name="Stroehlein A.J."/>
            <person name="Ansell B.R."/>
            <person name="Breugelmans B."/>
            <person name="Hofmann A."/>
            <person name="Qu J."/>
            <person name="Dugan S."/>
            <person name="Lee S.L."/>
            <person name="Chao H."/>
            <person name="Dinh H."/>
            <person name="Han Y."/>
            <person name="Doddapaneni H.V."/>
            <person name="Worley K.C."/>
            <person name="Muzny D.M."/>
            <person name="Ioannidis P."/>
            <person name="Waterhouse R.M."/>
            <person name="Zdobnov E.M."/>
            <person name="James P.J."/>
            <person name="Bagnall N.H."/>
            <person name="Kotze A.C."/>
            <person name="Gibbs R.A."/>
            <person name="Richards S."/>
            <person name="Batterham P."/>
            <person name="Gasser R.B."/>
        </authorList>
    </citation>
    <scope>NUCLEOTIDE SEQUENCE [LARGE SCALE GENOMIC DNA]</scope>
    <source>
        <strain evidence="2 3">LS</strain>
        <tissue evidence="2">Full body</tissue>
    </source>
</reference>
<gene>
    <name evidence="2" type="ORF">FF38_10438</name>
</gene>
<protein>
    <submittedName>
        <fullName evidence="2">Uncharacterized protein</fullName>
    </submittedName>
</protein>
<comment type="caution">
    <text evidence="2">The sequence shown here is derived from an EMBL/GenBank/DDBJ whole genome shotgun (WGS) entry which is preliminary data.</text>
</comment>
<dbReference type="EMBL" id="JRES01000648">
    <property type="protein sequence ID" value="KNC29604.1"/>
    <property type="molecule type" value="Genomic_DNA"/>
</dbReference>
<evidence type="ECO:0000256" key="1">
    <source>
        <dbReference type="SAM" id="SignalP"/>
    </source>
</evidence>
<sequence>MLHSITVITKSFICSMLLLVLLMTSMTLVESKALMKANSLQTQNPNDQNIDNISRQFLFLKGVGRETSTPDFIRLVVMRFIYGLASTMGVEERLEGIFNGAFVPPNADGDIFGFGGDGGDGEDFDEAALESIFADDAF</sequence>